<evidence type="ECO:0000313" key="11">
    <source>
        <dbReference type="EMBL" id="KAL0081127.1"/>
    </source>
</evidence>
<reference evidence="11 12" key="1">
    <citation type="submission" date="2024-04" db="EMBL/GenBank/DDBJ databases">
        <title>Symmetric and asymmetric DNA N6-adenine methylation regulates different biological responses in Mucorales.</title>
        <authorList>
            <consortium name="Lawrence Berkeley National Laboratory"/>
            <person name="Lax C."/>
            <person name="Mondo S.J."/>
            <person name="Osorio-Concepcion M."/>
            <person name="Muszewska A."/>
            <person name="Corrochano-Luque M."/>
            <person name="Gutierrez G."/>
            <person name="Riley R."/>
            <person name="Lipzen A."/>
            <person name="Guo J."/>
            <person name="Hundley H."/>
            <person name="Amirebrahimi M."/>
            <person name="Ng V."/>
            <person name="Lorenzo-Gutierrez D."/>
            <person name="Binder U."/>
            <person name="Yang J."/>
            <person name="Song Y."/>
            <person name="Canovas D."/>
            <person name="Navarro E."/>
            <person name="Freitag M."/>
            <person name="Gabaldon T."/>
            <person name="Grigoriev I.V."/>
            <person name="Corrochano L.M."/>
            <person name="Nicolas F.E."/>
            <person name="Garre V."/>
        </authorList>
    </citation>
    <scope>NUCLEOTIDE SEQUENCE [LARGE SCALE GENOMIC DNA]</scope>
    <source>
        <strain evidence="11 12">L51</strain>
    </source>
</reference>
<feature type="transmembrane region" description="Helical" evidence="9">
    <location>
        <begin position="7"/>
        <end position="27"/>
    </location>
</feature>
<keyword evidence="6" id="KW-0445">Lipid transport</keyword>
<dbReference type="PANTHER" id="PTHR13466:SF19">
    <property type="entry name" value="NUCLEUS-VACUOLE JUNCTION PROTEIN 2"/>
    <property type="match status" value="1"/>
</dbReference>
<protein>
    <submittedName>
        <fullName evidence="11">Integral membrane protein conserved region-domain-containing protein</fullName>
    </submittedName>
</protein>
<evidence type="ECO:0000256" key="4">
    <source>
        <dbReference type="ARBA" id="ARBA00022824"/>
    </source>
</evidence>
<dbReference type="SUPFAM" id="SSF50729">
    <property type="entry name" value="PH domain-like"/>
    <property type="match status" value="1"/>
</dbReference>
<dbReference type="Proteomes" id="UP001448207">
    <property type="component" value="Unassembled WGS sequence"/>
</dbReference>
<gene>
    <name evidence="11" type="ORF">J3Q64DRAFT_1643668</name>
</gene>
<keyword evidence="3 9" id="KW-0812">Transmembrane</keyword>
<keyword evidence="5 9" id="KW-1133">Transmembrane helix</keyword>
<dbReference type="Pfam" id="PF10296">
    <property type="entry name" value="MMM1"/>
    <property type="match status" value="1"/>
</dbReference>
<evidence type="ECO:0000256" key="9">
    <source>
        <dbReference type="SAM" id="Phobius"/>
    </source>
</evidence>
<evidence type="ECO:0000259" key="10">
    <source>
        <dbReference type="PROSITE" id="PS51847"/>
    </source>
</evidence>
<accession>A0ABR3AUR4</accession>
<evidence type="ECO:0000256" key="1">
    <source>
        <dbReference type="ARBA" id="ARBA00004586"/>
    </source>
</evidence>
<evidence type="ECO:0000256" key="8">
    <source>
        <dbReference type="ARBA" id="ARBA00023136"/>
    </source>
</evidence>
<proteinExistence type="predicted"/>
<evidence type="ECO:0000256" key="7">
    <source>
        <dbReference type="ARBA" id="ARBA00023121"/>
    </source>
</evidence>
<dbReference type="InterPro" id="IPR019411">
    <property type="entry name" value="MMM1_dom"/>
</dbReference>
<comment type="caution">
    <text evidence="11">The sequence shown here is derived from an EMBL/GenBank/DDBJ whole genome shotgun (WGS) entry which is preliminary data.</text>
</comment>
<organism evidence="11 12">
    <name type="scientific">Phycomyces blakesleeanus</name>
    <dbReference type="NCBI Taxonomy" id="4837"/>
    <lineage>
        <taxon>Eukaryota</taxon>
        <taxon>Fungi</taxon>
        <taxon>Fungi incertae sedis</taxon>
        <taxon>Mucoromycota</taxon>
        <taxon>Mucoromycotina</taxon>
        <taxon>Mucoromycetes</taxon>
        <taxon>Mucorales</taxon>
        <taxon>Phycomycetaceae</taxon>
        <taxon>Phycomyces</taxon>
    </lineage>
</organism>
<comment type="subcellular location">
    <subcellularLocation>
        <location evidence="1">Endoplasmic reticulum membrane</location>
    </subcellularLocation>
</comment>
<name>A0ABR3AUR4_PHYBL</name>
<evidence type="ECO:0000256" key="3">
    <source>
        <dbReference type="ARBA" id="ARBA00022692"/>
    </source>
</evidence>
<keyword evidence="4" id="KW-0256">Endoplasmic reticulum</keyword>
<evidence type="ECO:0000313" key="12">
    <source>
        <dbReference type="Proteomes" id="UP001448207"/>
    </source>
</evidence>
<evidence type="ECO:0000256" key="5">
    <source>
        <dbReference type="ARBA" id="ARBA00022989"/>
    </source>
</evidence>
<keyword evidence="8 9" id="KW-0472">Membrane</keyword>
<evidence type="ECO:0000256" key="2">
    <source>
        <dbReference type="ARBA" id="ARBA00022448"/>
    </source>
</evidence>
<dbReference type="EMBL" id="JBCLYO010000018">
    <property type="protein sequence ID" value="KAL0081127.1"/>
    <property type="molecule type" value="Genomic_DNA"/>
</dbReference>
<sequence>MTFLTLLGIYVFGGLTFLPLLAILIYVTHATEKLTVDPPPPKPVTKDVYGQRGNQGWIRLTTRYKPKDAESSGLLAGIQAAYLGPLNRRSKGLVVAYGVLKHGALFLYEGSDQQELRLILPMHDYRVSLYPENKSESELFGRHTAIRLKISPTTTSPSKHTTIAQKDTHEVDYSYLLNTDLYLMCARPVDKEDWLLALTSASEMMAESPDKAHIETVDQTHFDPPAMQALIGTVHQDANHYEIQWLNAIMGRLFLGIYRTESLKKYCQDTFTTKSKKAHLPHFLGDLHVKSVDVGKSIPYITRPRLLSLSPEGDLLAEAHVEYTGGLCVVVETDLSVSYSSLMKPLRVRLVLSVQLKRFVGKFNIKIKPPPSNRFWLGFCETPEMTWAITPEVSDKQIKLAMVTNAIESKIRDFIVETMVLPNMEDFPFCSSGGRGGVFGERIPKPSMS</sequence>
<dbReference type="CDD" id="cd21675">
    <property type="entry name" value="SMP_TEX2"/>
    <property type="match status" value="1"/>
</dbReference>
<dbReference type="InterPro" id="IPR031468">
    <property type="entry name" value="SMP_LBD"/>
</dbReference>
<keyword evidence="2" id="KW-0813">Transport</keyword>
<feature type="non-terminal residue" evidence="11">
    <location>
        <position position="449"/>
    </location>
</feature>
<keyword evidence="12" id="KW-1185">Reference proteome</keyword>
<dbReference type="PANTHER" id="PTHR13466">
    <property type="entry name" value="TEX2 PROTEIN-RELATED"/>
    <property type="match status" value="1"/>
</dbReference>
<evidence type="ECO:0000256" key="6">
    <source>
        <dbReference type="ARBA" id="ARBA00023055"/>
    </source>
</evidence>
<feature type="domain" description="SMP-LTD" evidence="10">
    <location>
        <begin position="239"/>
        <end position="430"/>
    </location>
</feature>
<dbReference type="PROSITE" id="PS51847">
    <property type="entry name" value="SMP"/>
    <property type="match status" value="1"/>
</dbReference>
<keyword evidence="7" id="KW-0446">Lipid-binding</keyword>